<comment type="caution">
    <text evidence="3">The sequence shown here is derived from an EMBL/GenBank/DDBJ whole genome shotgun (WGS) entry which is preliminary data.</text>
</comment>
<dbReference type="InterPro" id="IPR025665">
    <property type="entry name" value="Beta-barrel_OMP_2"/>
</dbReference>
<keyword evidence="1" id="KW-0732">Signal</keyword>
<accession>A0A918UXA0</accession>
<evidence type="ECO:0000313" key="3">
    <source>
        <dbReference type="EMBL" id="GGZ40438.1"/>
    </source>
</evidence>
<protein>
    <recommendedName>
        <fullName evidence="2">Outer membrane protein beta-barrel domain-containing protein</fullName>
    </recommendedName>
</protein>
<organism evidence="3 4">
    <name type="scientific">Echinicola pacifica</name>
    <dbReference type="NCBI Taxonomy" id="346377"/>
    <lineage>
        <taxon>Bacteria</taxon>
        <taxon>Pseudomonadati</taxon>
        <taxon>Bacteroidota</taxon>
        <taxon>Cytophagia</taxon>
        <taxon>Cytophagales</taxon>
        <taxon>Cyclobacteriaceae</taxon>
        <taxon>Echinicola</taxon>
    </lineage>
</organism>
<gene>
    <name evidence="3" type="ORF">GCM10007049_37140</name>
</gene>
<evidence type="ECO:0000313" key="4">
    <source>
        <dbReference type="Proteomes" id="UP000619457"/>
    </source>
</evidence>
<dbReference type="Pfam" id="PF13568">
    <property type="entry name" value="OMP_b-brl_2"/>
    <property type="match status" value="1"/>
</dbReference>
<dbReference type="RefSeq" id="WP_018473757.1">
    <property type="nucleotide sequence ID" value="NZ_BMWX01000010.1"/>
</dbReference>
<keyword evidence="4" id="KW-1185">Reference proteome</keyword>
<dbReference type="EMBL" id="BMWX01000010">
    <property type="protein sequence ID" value="GGZ40438.1"/>
    <property type="molecule type" value="Genomic_DNA"/>
</dbReference>
<name>A0A918UXA0_9BACT</name>
<reference evidence="3" key="1">
    <citation type="journal article" date="2014" name="Int. J. Syst. Evol. Microbiol.">
        <title>Complete genome sequence of Corynebacterium casei LMG S-19264T (=DSM 44701T), isolated from a smear-ripened cheese.</title>
        <authorList>
            <consortium name="US DOE Joint Genome Institute (JGI-PGF)"/>
            <person name="Walter F."/>
            <person name="Albersmeier A."/>
            <person name="Kalinowski J."/>
            <person name="Ruckert C."/>
        </authorList>
    </citation>
    <scope>NUCLEOTIDE SEQUENCE</scope>
    <source>
        <strain evidence="3">KCTC 12368</strain>
    </source>
</reference>
<evidence type="ECO:0000256" key="1">
    <source>
        <dbReference type="SAM" id="SignalP"/>
    </source>
</evidence>
<feature type="chain" id="PRO_5036998312" description="Outer membrane protein beta-barrel domain-containing protein" evidence="1">
    <location>
        <begin position="20"/>
        <end position="245"/>
    </location>
</feature>
<evidence type="ECO:0000259" key="2">
    <source>
        <dbReference type="Pfam" id="PF13568"/>
    </source>
</evidence>
<feature type="domain" description="Outer membrane protein beta-barrel" evidence="2">
    <location>
        <begin position="40"/>
        <end position="222"/>
    </location>
</feature>
<dbReference type="Proteomes" id="UP000619457">
    <property type="component" value="Unassembled WGS sequence"/>
</dbReference>
<sequence>MKRLIPFIVAFVLPMTLLAQENKTTQSLKGRPNIKGDLFFDFGFNMLNHRSDDLGTEFFPSKTANIYFQRPINLGNRSGWTLNPGIGFGMDKLAFKHNHMLINDPDKGSNSSQLVEIEDVYGENILVTKNTTALNYIDIPLELRYHFNKSDYQQGFRMALGGKVGMLYNAHTKIEFTDSNGLEQKIKTAQDYGINKFRYGVYSRIGFAGFNLWAYYGLNKVFKEGQGPFDTEAQQFNFGMSVALF</sequence>
<reference evidence="3" key="2">
    <citation type="submission" date="2020-09" db="EMBL/GenBank/DDBJ databases">
        <authorList>
            <person name="Sun Q."/>
            <person name="Kim S."/>
        </authorList>
    </citation>
    <scope>NUCLEOTIDE SEQUENCE</scope>
    <source>
        <strain evidence="3">KCTC 12368</strain>
    </source>
</reference>
<proteinExistence type="predicted"/>
<feature type="signal peptide" evidence="1">
    <location>
        <begin position="1"/>
        <end position="19"/>
    </location>
</feature>
<dbReference type="AlphaFoldDB" id="A0A918UXA0"/>